<dbReference type="SMART" id="SM01061">
    <property type="entry name" value="CAT_RBD"/>
    <property type="match status" value="1"/>
</dbReference>
<dbReference type="Pfam" id="PF03123">
    <property type="entry name" value="CAT_RBD"/>
    <property type="match status" value="1"/>
</dbReference>
<evidence type="ECO:0000256" key="5">
    <source>
        <dbReference type="ARBA" id="ARBA00023163"/>
    </source>
</evidence>
<name>A0ABR7DDD7_9CLOT</name>
<evidence type="ECO:0000256" key="1">
    <source>
        <dbReference type="ARBA" id="ARBA00022737"/>
    </source>
</evidence>
<dbReference type="PROSITE" id="PS00654">
    <property type="entry name" value="PRD_1"/>
    <property type="match status" value="1"/>
</dbReference>
<sequence>MKIIKKINNNIALAINAKDEEVIVIGKGIGFPKTPYELRDESIIEKIFVTQSNNDYLEMFKDIPLEDIYLTQEIIKYGEEYLGKKLNTNILLTLSDHISYAIQRFNQGVEVKSPLEWEIKHLYPDEFKIGVKAIEIIRNERGIRLTEPESVFIALHFINAQIGDNKIDQTAKITEIIGDILGIVKYHFRIELDESSINFTRFVKHLQYFIYRQLNKSSLEGENENLYKIVEKQYTNENECVHKIEEFLKSNYGWNCSIDEKLYLVLHIQRVTSRVTK</sequence>
<evidence type="ECO:0000256" key="4">
    <source>
        <dbReference type="ARBA" id="ARBA00023159"/>
    </source>
</evidence>
<comment type="similarity">
    <text evidence="6">Belongs to the transcriptional antiterminator BglG family.</text>
</comment>
<comment type="caution">
    <text evidence="8">The sequence shown here is derived from an EMBL/GenBank/DDBJ whole genome shotgun (WGS) entry which is preliminary data.</text>
</comment>
<dbReference type="InterPro" id="IPR050661">
    <property type="entry name" value="BglG_antiterminators"/>
</dbReference>
<evidence type="ECO:0000256" key="2">
    <source>
        <dbReference type="ARBA" id="ARBA00022884"/>
    </source>
</evidence>
<accession>A0ABR7DDD7</accession>
<dbReference type="SUPFAM" id="SSF50151">
    <property type="entry name" value="SacY-like RNA-binding domain"/>
    <property type="match status" value="1"/>
</dbReference>
<keyword evidence="5" id="KW-0804">Transcription</keyword>
<dbReference type="InterPro" id="IPR011608">
    <property type="entry name" value="PRD"/>
</dbReference>
<dbReference type="Gene3D" id="1.10.1790.10">
    <property type="entry name" value="PRD domain"/>
    <property type="match status" value="2"/>
</dbReference>
<keyword evidence="1" id="KW-0677">Repeat</keyword>
<keyword evidence="2" id="KW-0694">RNA-binding</keyword>
<dbReference type="Gene3D" id="2.30.24.10">
    <property type="entry name" value="CAT RNA-binding domain"/>
    <property type="match status" value="1"/>
</dbReference>
<feature type="domain" description="PRD" evidence="7">
    <location>
        <begin position="62"/>
        <end position="167"/>
    </location>
</feature>
<dbReference type="SUPFAM" id="SSF63520">
    <property type="entry name" value="PTS-regulatory domain, PRD"/>
    <property type="match status" value="2"/>
</dbReference>
<dbReference type="NCBIfam" id="NF046042">
    <property type="entry name" value="LicT"/>
    <property type="match status" value="1"/>
</dbReference>
<dbReference type="Proteomes" id="UP000596929">
    <property type="component" value="Unassembled WGS sequence"/>
</dbReference>
<dbReference type="InterPro" id="IPR036634">
    <property type="entry name" value="PRD_sf"/>
</dbReference>
<dbReference type="RefSeq" id="WP_032117898.1">
    <property type="nucleotide sequence ID" value="NZ_JACOOO010000022.1"/>
</dbReference>
<dbReference type="PROSITE" id="PS51372">
    <property type="entry name" value="PRD_2"/>
    <property type="match status" value="2"/>
</dbReference>
<organism evidence="8 9">
    <name type="scientific">Clostridium hominis</name>
    <dbReference type="NCBI Taxonomy" id="2763036"/>
    <lineage>
        <taxon>Bacteria</taxon>
        <taxon>Bacillati</taxon>
        <taxon>Bacillota</taxon>
        <taxon>Clostridia</taxon>
        <taxon>Eubacteriales</taxon>
        <taxon>Clostridiaceae</taxon>
        <taxon>Clostridium</taxon>
    </lineage>
</organism>
<protein>
    <submittedName>
        <fullName evidence="8">PRD domain-containing protein</fullName>
    </submittedName>
</protein>
<dbReference type="PANTHER" id="PTHR30185:SF15">
    <property type="entry name" value="CRYPTIC BETA-GLUCOSIDE BGL OPERON ANTITERMINATOR"/>
    <property type="match status" value="1"/>
</dbReference>
<dbReference type="InterPro" id="IPR036650">
    <property type="entry name" value="CAT_RNA-bd_dom_sf"/>
</dbReference>
<evidence type="ECO:0000259" key="7">
    <source>
        <dbReference type="PROSITE" id="PS51372"/>
    </source>
</evidence>
<dbReference type="InterPro" id="IPR004341">
    <property type="entry name" value="CAT_RNA-bd_dom"/>
</dbReference>
<evidence type="ECO:0000313" key="8">
    <source>
        <dbReference type="EMBL" id="MBC5629424.1"/>
    </source>
</evidence>
<gene>
    <name evidence="8" type="ORF">H8S20_11040</name>
</gene>
<keyword evidence="9" id="KW-1185">Reference proteome</keyword>
<evidence type="ECO:0000256" key="3">
    <source>
        <dbReference type="ARBA" id="ARBA00023015"/>
    </source>
</evidence>
<dbReference type="EMBL" id="JACOOO010000022">
    <property type="protein sequence ID" value="MBC5629424.1"/>
    <property type="molecule type" value="Genomic_DNA"/>
</dbReference>
<reference evidence="8 9" key="1">
    <citation type="submission" date="2020-08" db="EMBL/GenBank/DDBJ databases">
        <title>Genome public.</title>
        <authorList>
            <person name="Liu C."/>
            <person name="Sun Q."/>
        </authorList>
    </citation>
    <scope>NUCLEOTIDE SEQUENCE [LARGE SCALE GENOMIC DNA]</scope>
    <source>
        <strain evidence="8 9">NSJ-6</strain>
    </source>
</reference>
<dbReference type="PANTHER" id="PTHR30185">
    <property type="entry name" value="CRYPTIC BETA-GLUCOSIDE BGL OPERON ANTITERMINATOR"/>
    <property type="match status" value="1"/>
</dbReference>
<dbReference type="Pfam" id="PF00874">
    <property type="entry name" value="PRD"/>
    <property type="match status" value="2"/>
</dbReference>
<feature type="domain" description="PRD" evidence="7">
    <location>
        <begin position="168"/>
        <end position="277"/>
    </location>
</feature>
<dbReference type="InterPro" id="IPR001550">
    <property type="entry name" value="Transcrpt_antitermin_CS"/>
</dbReference>
<evidence type="ECO:0000313" key="9">
    <source>
        <dbReference type="Proteomes" id="UP000596929"/>
    </source>
</evidence>
<evidence type="ECO:0000256" key="6">
    <source>
        <dbReference type="ARBA" id="ARBA00038510"/>
    </source>
</evidence>
<proteinExistence type="inferred from homology"/>
<keyword evidence="3" id="KW-0805">Transcription regulation</keyword>
<keyword evidence="4" id="KW-0010">Activator</keyword>